<dbReference type="STRING" id="37625.SAMN05660420_00373"/>
<dbReference type="Pfam" id="PF22638">
    <property type="entry name" value="FlgK_D1"/>
    <property type="match status" value="1"/>
</dbReference>
<dbReference type="GO" id="GO:0009424">
    <property type="term" value="C:bacterial-type flagellum hook"/>
    <property type="evidence" value="ECO:0007669"/>
    <property type="project" value="UniProtKB-UniRule"/>
</dbReference>
<keyword evidence="12" id="KW-0966">Cell projection</keyword>
<evidence type="ECO:0000256" key="8">
    <source>
        <dbReference type="SAM" id="Coils"/>
    </source>
</evidence>
<dbReference type="AlphaFoldDB" id="A0A1H3W109"/>
<dbReference type="PANTHER" id="PTHR30033">
    <property type="entry name" value="FLAGELLAR HOOK-ASSOCIATED PROTEIN 1"/>
    <property type="match status" value="1"/>
</dbReference>
<evidence type="ECO:0000256" key="1">
    <source>
        <dbReference type="ARBA" id="ARBA00004365"/>
    </source>
</evidence>
<keyword evidence="13" id="KW-1185">Reference proteome</keyword>
<proteinExistence type="inferred from homology"/>
<evidence type="ECO:0000256" key="6">
    <source>
        <dbReference type="ARBA" id="ARBA00023143"/>
    </source>
</evidence>
<dbReference type="GO" id="GO:0005198">
    <property type="term" value="F:structural molecule activity"/>
    <property type="evidence" value="ECO:0007669"/>
    <property type="project" value="UniProtKB-UniRule"/>
</dbReference>
<protein>
    <recommendedName>
        <fullName evidence="4 7">Flagellar hook-associated protein 1</fullName>
        <shortName evidence="7">HAP1</shortName>
    </recommendedName>
</protein>
<name>A0A1H3W109_9BACT</name>
<dbReference type="GO" id="GO:0044780">
    <property type="term" value="P:bacterial-type flagellum assembly"/>
    <property type="evidence" value="ECO:0007669"/>
    <property type="project" value="InterPro"/>
</dbReference>
<keyword evidence="6 7" id="KW-0975">Bacterial flagellum</keyword>
<dbReference type="OrthoDB" id="9802553at2"/>
<comment type="subcellular location">
    <subcellularLocation>
        <location evidence="1 7">Bacterial flagellum</location>
    </subcellularLocation>
    <subcellularLocation>
        <location evidence="2 7">Secreted</location>
    </subcellularLocation>
</comment>
<dbReference type="GO" id="GO:0005576">
    <property type="term" value="C:extracellular region"/>
    <property type="evidence" value="ECO:0007669"/>
    <property type="project" value="UniProtKB-SubCell"/>
</dbReference>
<reference evidence="12 13" key="1">
    <citation type="submission" date="2016-10" db="EMBL/GenBank/DDBJ databases">
        <authorList>
            <person name="de Groot N.N."/>
        </authorList>
    </citation>
    <scope>NUCLEOTIDE SEQUENCE [LARGE SCALE GENOMIC DNA]</scope>
    <source>
        <strain evidence="12 13">DSM 7343</strain>
    </source>
</reference>
<evidence type="ECO:0000256" key="5">
    <source>
        <dbReference type="ARBA" id="ARBA00022525"/>
    </source>
</evidence>
<evidence type="ECO:0000259" key="10">
    <source>
        <dbReference type="Pfam" id="PF06429"/>
    </source>
</evidence>
<evidence type="ECO:0000313" key="13">
    <source>
        <dbReference type="Proteomes" id="UP000199409"/>
    </source>
</evidence>
<evidence type="ECO:0000259" key="9">
    <source>
        <dbReference type="Pfam" id="PF00460"/>
    </source>
</evidence>
<dbReference type="EMBL" id="FNQN01000001">
    <property type="protein sequence ID" value="SDZ80008.1"/>
    <property type="molecule type" value="Genomic_DNA"/>
</dbReference>
<dbReference type="InterPro" id="IPR053927">
    <property type="entry name" value="FlgK_helical"/>
</dbReference>
<keyword evidence="12" id="KW-0282">Flagellum</keyword>
<evidence type="ECO:0000256" key="4">
    <source>
        <dbReference type="ARBA" id="ARBA00016244"/>
    </source>
</evidence>
<dbReference type="Pfam" id="PF00460">
    <property type="entry name" value="Flg_bb_rod"/>
    <property type="match status" value="1"/>
</dbReference>
<comment type="similarity">
    <text evidence="3 7">Belongs to the flagella basal body rod proteins family.</text>
</comment>
<feature type="domain" description="Flagellar basal body rod protein N-terminal" evidence="9">
    <location>
        <begin position="8"/>
        <end position="37"/>
    </location>
</feature>
<feature type="coiled-coil region" evidence="8">
    <location>
        <begin position="162"/>
        <end position="192"/>
    </location>
</feature>
<dbReference type="PROSITE" id="PS00588">
    <property type="entry name" value="FLAGELLA_BB_ROD"/>
    <property type="match status" value="1"/>
</dbReference>
<dbReference type="Proteomes" id="UP000199409">
    <property type="component" value="Unassembled WGS sequence"/>
</dbReference>
<dbReference type="InterPro" id="IPR019776">
    <property type="entry name" value="Flagellar_basal_body_rod_CS"/>
</dbReference>
<evidence type="ECO:0000259" key="11">
    <source>
        <dbReference type="Pfam" id="PF22638"/>
    </source>
</evidence>
<evidence type="ECO:0000256" key="2">
    <source>
        <dbReference type="ARBA" id="ARBA00004613"/>
    </source>
</evidence>
<feature type="domain" description="Flagellar basal-body/hook protein C-terminal" evidence="10">
    <location>
        <begin position="427"/>
        <end position="465"/>
    </location>
</feature>
<keyword evidence="5 7" id="KW-0964">Secreted</keyword>
<dbReference type="Pfam" id="PF06429">
    <property type="entry name" value="Flg_bbr_C"/>
    <property type="match status" value="1"/>
</dbReference>
<dbReference type="InterPro" id="IPR010930">
    <property type="entry name" value="Flg_bb/hook_C_dom"/>
</dbReference>
<dbReference type="InterPro" id="IPR001444">
    <property type="entry name" value="Flag_bb_rod_N"/>
</dbReference>
<feature type="domain" description="Flagellar hook-associated protein FlgK helical" evidence="11">
    <location>
        <begin position="95"/>
        <end position="324"/>
    </location>
</feature>
<evidence type="ECO:0000256" key="7">
    <source>
        <dbReference type="RuleBase" id="RU362065"/>
    </source>
</evidence>
<dbReference type="NCBIfam" id="TIGR02492">
    <property type="entry name" value="flgK_ends"/>
    <property type="match status" value="1"/>
</dbReference>
<organism evidence="12 13">
    <name type="scientific">Desulfuromusa kysingii</name>
    <dbReference type="NCBI Taxonomy" id="37625"/>
    <lineage>
        <taxon>Bacteria</taxon>
        <taxon>Pseudomonadati</taxon>
        <taxon>Thermodesulfobacteriota</taxon>
        <taxon>Desulfuromonadia</taxon>
        <taxon>Desulfuromonadales</taxon>
        <taxon>Geopsychrobacteraceae</taxon>
        <taxon>Desulfuromusa</taxon>
    </lineage>
</organism>
<dbReference type="SUPFAM" id="SSF64518">
    <property type="entry name" value="Phase 1 flagellin"/>
    <property type="match status" value="1"/>
</dbReference>
<evidence type="ECO:0000313" key="12">
    <source>
        <dbReference type="EMBL" id="SDZ80008.1"/>
    </source>
</evidence>
<dbReference type="PANTHER" id="PTHR30033:SF1">
    <property type="entry name" value="FLAGELLAR HOOK-ASSOCIATED PROTEIN 1"/>
    <property type="match status" value="1"/>
</dbReference>
<accession>A0A1H3W109</accession>
<dbReference type="InterPro" id="IPR002371">
    <property type="entry name" value="FlgK"/>
</dbReference>
<dbReference type="PRINTS" id="PR01005">
    <property type="entry name" value="FLGHOOKAP1"/>
</dbReference>
<keyword evidence="8" id="KW-0175">Coiled coil</keyword>
<keyword evidence="12" id="KW-0969">Cilium</keyword>
<evidence type="ECO:0000256" key="3">
    <source>
        <dbReference type="ARBA" id="ARBA00009677"/>
    </source>
</evidence>
<sequence length="465" mass="49293">MSGLSSALNIGSTGLSSNQKGIEVSGNNVANANTLGYSKQTLELSSTPTLQFNGQMIGQGTVVSNITREGNSFVTKQLISKNADYGESEAKTIPLAEVERIVGIDDSSIANDIDEFFDAWQELSTDPSGDLQRQQVMQMGEMLANNFQGMVSDLDEAMQGIDESLEGNMVNLNRQLEELADLNVQIASAESTGISSNALRDQRELLLQEVSESAGITYYEEANGMVSVQLASGLPLVTADVVSTISTSGMSGSLQFTLTNGSMTTSLDSTDFGGEIHGLLDLRDNYIPALKDDLDLLAYELAEAVNGVHTGGVDANGDSGVDFFSYSSTGSDPWSGAASTLSMNLTTTSQVAAGTIASPDHQPGDNSNTLNMVALQSQTLVNGTSTFTEYYAKIAADVGLEVSQNDLTLASAEDALVQMQNMRDAIAGVSIDEEMLLLTQYQTGYEAAAKYLSTVDEMLDTLMSM</sequence>
<dbReference type="RefSeq" id="WP_092344226.1">
    <property type="nucleotide sequence ID" value="NZ_FNQN01000001.1"/>
</dbReference>
<gene>
    <name evidence="7" type="primary">flgK</name>
    <name evidence="12" type="ORF">SAMN05660420_00373</name>
</gene>